<evidence type="ECO:0000313" key="4">
    <source>
        <dbReference type="EnsemblMetazoa" id="PPA43161.1"/>
    </source>
</evidence>
<organism evidence="4 5">
    <name type="scientific">Pristionchus pacificus</name>
    <name type="common">Parasitic nematode worm</name>
    <dbReference type="NCBI Taxonomy" id="54126"/>
    <lineage>
        <taxon>Eukaryota</taxon>
        <taxon>Metazoa</taxon>
        <taxon>Ecdysozoa</taxon>
        <taxon>Nematoda</taxon>
        <taxon>Chromadorea</taxon>
        <taxon>Rhabditida</taxon>
        <taxon>Rhabditina</taxon>
        <taxon>Diplogasteromorpha</taxon>
        <taxon>Diplogasteroidea</taxon>
        <taxon>Neodiplogasteridae</taxon>
        <taxon>Pristionchus</taxon>
    </lineage>
</organism>
<dbReference type="OrthoDB" id="409763at2759"/>
<keyword evidence="3" id="KW-0413">Isomerase</keyword>
<dbReference type="InterPro" id="IPR051053">
    <property type="entry name" value="ECH/Chromodomain_protein"/>
</dbReference>
<dbReference type="GO" id="GO:0004165">
    <property type="term" value="F:delta(3)-delta(2)-enoyl-CoA isomerase activity"/>
    <property type="evidence" value="ECO:0007669"/>
    <property type="project" value="UniProtKB-ARBA"/>
</dbReference>
<name>A0A2A6CDQ1_PRIPA</name>
<dbReference type="Proteomes" id="UP000005239">
    <property type="component" value="Unassembled WGS sequence"/>
</dbReference>
<dbReference type="Pfam" id="PF00378">
    <property type="entry name" value="ECH_1"/>
    <property type="match status" value="1"/>
</dbReference>
<dbReference type="AlphaFoldDB" id="A0A2A6CDQ1"/>
<dbReference type="PANTHER" id="PTHR43684">
    <property type="match status" value="1"/>
</dbReference>
<accession>A0A8R1Z1H3</accession>
<reference evidence="4" key="2">
    <citation type="submission" date="2022-06" db="UniProtKB">
        <authorList>
            <consortium name="EnsemblMetazoa"/>
        </authorList>
    </citation>
    <scope>IDENTIFICATION</scope>
    <source>
        <strain evidence="4">PS312</strain>
    </source>
</reference>
<reference evidence="5" key="1">
    <citation type="journal article" date="2008" name="Nat. Genet.">
        <title>The Pristionchus pacificus genome provides a unique perspective on nematode lifestyle and parasitism.</title>
        <authorList>
            <person name="Dieterich C."/>
            <person name="Clifton S.W."/>
            <person name="Schuster L.N."/>
            <person name="Chinwalla A."/>
            <person name="Delehaunty K."/>
            <person name="Dinkelacker I."/>
            <person name="Fulton L."/>
            <person name="Fulton R."/>
            <person name="Godfrey J."/>
            <person name="Minx P."/>
            <person name="Mitreva M."/>
            <person name="Roeseler W."/>
            <person name="Tian H."/>
            <person name="Witte H."/>
            <person name="Yang S.P."/>
            <person name="Wilson R.K."/>
            <person name="Sommer R.J."/>
        </authorList>
    </citation>
    <scope>NUCLEOTIDE SEQUENCE [LARGE SCALE GENOMIC DNA]</scope>
    <source>
        <strain evidence="5">PS312</strain>
    </source>
</reference>
<evidence type="ECO:0000256" key="1">
    <source>
        <dbReference type="ARBA" id="ARBA00004275"/>
    </source>
</evidence>
<gene>
    <name evidence="4" type="primary">WBGene00281530</name>
</gene>
<evidence type="ECO:0000313" key="5">
    <source>
        <dbReference type="Proteomes" id="UP000005239"/>
    </source>
</evidence>
<dbReference type="InterPro" id="IPR029045">
    <property type="entry name" value="ClpP/crotonase-like_dom_sf"/>
</dbReference>
<evidence type="ECO:0000256" key="2">
    <source>
        <dbReference type="ARBA" id="ARBA00023140"/>
    </source>
</evidence>
<evidence type="ECO:0000256" key="3">
    <source>
        <dbReference type="ARBA" id="ARBA00023235"/>
    </source>
</evidence>
<dbReference type="InterPro" id="IPR001753">
    <property type="entry name" value="Enoyl-CoA_hydra/iso"/>
</dbReference>
<keyword evidence="5" id="KW-1185">Reference proteome</keyword>
<accession>A0A2A6CDQ1</accession>
<keyword evidence="2" id="KW-0576">Peroxisome</keyword>
<protein>
    <submittedName>
        <fullName evidence="4">Uncharacterized protein</fullName>
    </submittedName>
</protein>
<comment type="subcellular location">
    <subcellularLocation>
        <location evidence="1">Peroxisome</location>
    </subcellularLocation>
</comment>
<dbReference type="SUPFAM" id="SSF52096">
    <property type="entry name" value="ClpP/crotonase"/>
    <property type="match status" value="1"/>
</dbReference>
<dbReference type="GO" id="GO:0005777">
    <property type="term" value="C:peroxisome"/>
    <property type="evidence" value="ECO:0007669"/>
    <property type="project" value="UniProtKB-SubCell"/>
</dbReference>
<dbReference type="EnsemblMetazoa" id="PPA43161.1">
    <property type="protein sequence ID" value="PPA43161.1"/>
    <property type="gene ID" value="WBGene00281530"/>
</dbReference>
<dbReference type="CDD" id="cd06558">
    <property type="entry name" value="crotonase-like"/>
    <property type="match status" value="1"/>
</dbReference>
<dbReference type="Gene3D" id="3.90.226.10">
    <property type="entry name" value="2-enoyl-CoA Hydratase, Chain A, domain 1"/>
    <property type="match status" value="1"/>
</dbReference>
<proteinExistence type="predicted"/>
<sequence>MVKTDLKGCRERKINIIELLGTGDYYSSGNHFTPSTSGVVDASELAHDAGYSQFVIKIIEHRKILFALVNGPAFGIAATTLCLIDYVVCSDSAYFGTPFPYIGVSPEGCASVMFEKVLGTSKASEAILFGEPISAADALKRGIVARVFPQAQFRKDAAALVEKFSELPKHSVLASKELMRGDKFRREMLAVHDDETRLIKKLFMDEKTISLIKSKFTKAKI</sequence>
<dbReference type="PANTHER" id="PTHR43684:SF1">
    <property type="entry name" value="ENOYL-COA DELTA ISOMERASE 2"/>
    <property type="match status" value="1"/>
</dbReference>